<keyword evidence="5" id="KW-0804">Transcription</keyword>
<reference evidence="7 8" key="1">
    <citation type="submission" date="2017-07" db="EMBL/GenBank/DDBJ databases">
        <title>Mechanisms for carbon and nitrogen cycling indicate functional differentiation within the Candidate Phyla Radiation.</title>
        <authorList>
            <person name="Danczak R.E."/>
            <person name="Johnston M.D."/>
            <person name="Kenah C."/>
            <person name="Slattery M."/>
            <person name="Wrighton K.C."/>
            <person name="Wilkins M.J."/>
        </authorList>
    </citation>
    <scope>NUCLEOTIDE SEQUENCE [LARGE SCALE GENOMIC DNA]</scope>
    <source>
        <strain evidence="7">Licking1014_85</strain>
    </source>
</reference>
<accession>A0A554LLE5</accession>
<evidence type="ECO:0000256" key="5">
    <source>
        <dbReference type="ARBA" id="ARBA00023163"/>
    </source>
</evidence>
<dbReference type="InterPro" id="IPR007630">
    <property type="entry name" value="RNA_pol_sigma70_r4"/>
</dbReference>
<gene>
    <name evidence="7" type="ORF">CEN91_140</name>
</gene>
<dbReference type="SUPFAM" id="SSF88659">
    <property type="entry name" value="Sigma3 and sigma4 domains of RNA polymerase sigma factors"/>
    <property type="match status" value="1"/>
</dbReference>
<sequence length="164" mass="20036">MNEEVFYQQNFKSIFRYFYYRGLVISDCEDNCQEVFVIYFEKYFKKITNPIETKKILYTIARNKYKEWVRGQIKSSTCELYDDIAQNEDDFFELYDDNFDDAVEEQKKLLKQMIDTLNPTIKKVLECRFYRGLTREQTAKILNIKPKEVHVYQRRGIEYLKKML</sequence>
<name>A0A554LLE5_9BACT</name>
<evidence type="ECO:0000256" key="4">
    <source>
        <dbReference type="ARBA" id="ARBA00023125"/>
    </source>
</evidence>
<dbReference type="GO" id="GO:0016987">
    <property type="term" value="F:sigma factor activity"/>
    <property type="evidence" value="ECO:0007669"/>
    <property type="project" value="UniProtKB-KW"/>
</dbReference>
<evidence type="ECO:0000259" key="6">
    <source>
        <dbReference type="Pfam" id="PF04545"/>
    </source>
</evidence>
<comment type="similarity">
    <text evidence="1">Belongs to the sigma-70 factor family. ECF subfamily.</text>
</comment>
<dbReference type="Pfam" id="PF04545">
    <property type="entry name" value="Sigma70_r4"/>
    <property type="match status" value="1"/>
</dbReference>
<dbReference type="PANTHER" id="PTHR43133:SF8">
    <property type="entry name" value="RNA POLYMERASE SIGMA FACTOR HI_1459-RELATED"/>
    <property type="match status" value="1"/>
</dbReference>
<dbReference type="AlphaFoldDB" id="A0A554LLE5"/>
<dbReference type="PANTHER" id="PTHR43133">
    <property type="entry name" value="RNA POLYMERASE ECF-TYPE SIGMA FACTO"/>
    <property type="match status" value="1"/>
</dbReference>
<dbReference type="CDD" id="cd06171">
    <property type="entry name" value="Sigma70_r4"/>
    <property type="match status" value="1"/>
</dbReference>
<comment type="caution">
    <text evidence="7">The sequence shown here is derived from an EMBL/GenBank/DDBJ whole genome shotgun (WGS) entry which is preliminary data.</text>
</comment>
<dbReference type="InterPro" id="IPR013325">
    <property type="entry name" value="RNA_pol_sigma_r2"/>
</dbReference>
<keyword evidence="4" id="KW-0238">DNA-binding</keyword>
<evidence type="ECO:0000256" key="2">
    <source>
        <dbReference type="ARBA" id="ARBA00023015"/>
    </source>
</evidence>
<dbReference type="Gene3D" id="1.10.10.10">
    <property type="entry name" value="Winged helix-like DNA-binding domain superfamily/Winged helix DNA-binding domain"/>
    <property type="match status" value="1"/>
</dbReference>
<dbReference type="EMBL" id="VMGI01000013">
    <property type="protein sequence ID" value="TSC93703.1"/>
    <property type="molecule type" value="Genomic_DNA"/>
</dbReference>
<dbReference type="NCBIfam" id="TIGR02937">
    <property type="entry name" value="sigma70-ECF"/>
    <property type="match status" value="1"/>
</dbReference>
<keyword evidence="3" id="KW-0731">Sigma factor</keyword>
<dbReference type="GO" id="GO:0006352">
    <property type="term" value="P:DNA-templated transcription initiation"/>
    <property type="evidence" value="ECO:0007669"/>
    <property type="project" value="InterPro"/>
</dbReference>
<evidence type="ECO:0000256" key="1">
    <source>
        <dbReference type="ARBA" id="ARBA00010641"/>
    </source>
</evidence>
<dbReference type="InterPro" id="IPR014284">
    <property type="entry name" value="RNA_pol_sigma-70_dom"/>
</dbReference>
<dbReference type="SUPFAM" id="SSF88946">
    <property type="entry name" value="Sigma2 domain of RNA polymerase sigma factors"/>
    <property type="match status" value="1"/>
</dbReference>
<dbReference type="InterPro" id="IPR013324">
    <property type="entry name" value="RNA_pol_sigma_r3/r4-like"/>
</dbReference>
<dbReference type="Proteomes" id="UP000315589">
    <property type="component" value="Unassembled WGS sequence"/>
</dbReference>
<dbReference type="Gene3D" id="1.10.1740.10">
    <property type="match status" value="1"/>
</dbReference>
<proteinExistence type="inferred from homology"/>
<protein>
    <submittedName>
        <fullName evidence="7">Sigma-70 region 2</fullName>
    </submittedName>
</protein>
<dbReference type="InterPro" id="IPR039425">
    <property type="entry name" value="RNA_pol_sigma-70-like"/>
</dbReference>
<evidence type="ECO:0000313" key="8">
    <source>
        <dbReference type="Proteomes" id="UP000315589"/>
    </source>
</evidence>
<evidence type="ECO:0000256" key="3">
    <source>
        <dbReference type="ARBA" id="ARBA00023082"/>
    </source>
</evidence>
<organism evidence="7 8">
    <name type="scientific">Candidatus Berkelbacteria bacterium Licking1014_85</name>
    <dbReference type="NCBI Taxonomy" id="2017148"/>
    <lineage>
        <taxon>Bacteria</taxon>
        <taxon>Candidatus Berkelbacteria</taxon>
    </lineage>
</organism>
<evidence type="ECO:0000313" key="7">
    <source>
        <dbReference type="EMBL" id="TSC93703.1"/>
    </source>
</evidence>
<feature type="domain" description="RNA polymerase sigma-70 region 4" evidence="6">
    <location>
        <begin position="114"/>
        <end position="162"/>
    </location>
</feature>
<dbReference type="InterPro" id="IPR036388">
    <property type="entry name" value="WH-like_DNA-bd_sf"/>
</dbReference>
<keyword evidence="2" id="KW-0805">Transcription regulation</keyword>
<dbReference type="GO" id="GO:0003677">
    <property type="term" value="F:DNA binding"/>
    <property type="evidence" value="ECO:0007669"/>
    <property type="project" value="UniProtKB-KW"/>
</dbReference>